<dbReference type="PANTHER" id="PTHR22012:SF2">
    <property type="entry name" value="FIBROUS SHEATH-INTERACTING PROTEIN 1"/>
    <property type="match status" value="1"/>
</dbReference>
<feature type="region of interest" description="Disordered" evidence="4">
    <location>
        <begin position="1"/>
        <end position="72"/>
    </location>
</feature>
<evidence type="ECO:0000313" key="5">
    <source>
        <dbReference type="Ensembl" id="ENSNGAP00000001333.1"/>
    </source>
</evidence>
<organism evidence="5 6">
    <name type="scientific">Nannospalax galili</name>
    <name type="common">Northern Israeli blind subterranean mole rat</name>
    <name type="synonym">Spalax galili</name>
    <dbReference type="NCBI Taxonomy" id="1026970"/>
    <lineage>
        <taxon>Eukaryota</taxon>
        <taxon>Metazoa</taxon>
        <taxon>Chordata</taxon>
        <taxon>Craniata</taxon>
        <taxon>Vertebrata</taxon>
        <taxon>Euteleostomi</taxon>
        <taxon>Mammalia</taxon>
        <taxon>Eutheria</taxon>
        <taxon>Euarchontoglires</taxon>
        <taxon>Glires</taxon>
        <taxon>Rodentia</taxon>
        <taxon>Myomorpha</taxon>
        <taxon>Muroidea</taxon>
        <taxon>Spalacidae</taxon>
        <taxon>Spalacinae</taxon>
        <taxon>Nannospalax</taxon>
    </lineage>
</organism>
<evidence type="ECO:0000256" key="4">
    <source>
        <dbReference type="SAM" id="MobiDB-lite"/>
    </source>
</evidence>
<evidence type="ECO:0000313" key="6">
    <source>
        <dbReference type="Proteomes" id="UP000694381"/>
    </source>
</evidence>
<proteinExistence type="inferred from homology"/>
<protein>
    <recommendedName>
        <fullName evidence="2">Fibrous sheath-interacting protein 1</fullName>
    </recommendedName>
</protein>
<evidence type="ECO:0000256" key="1">
    <source>
        <dbReference type="ARBA" id="ARBA00010495"/>
    </source>
</evidence>
<evidence type="ECO:0000256" key="3">
    <source>
        <dbReference type="ARBA" id="ARBA00023054"/>
    </source>
</evidence>
<comment type="similarity">
    <text evidence="1">Belongs to the FSIP1 family.</text>
</comment>
<name>A0A8C6QFF8_NANGA</name>
<dbReference type="GeneTree" id="ENSGT00390000013879"/>
<accession>A0A8C6QFF8</accession>
<reference evidence="5" key="2">
    <citation type="submission" date="2025-09" db="UniProtKB">
        <authorList>
            <consortium name="Ensembl"/>
        </authorList>
    </citation>
    <scope>IDENTIFICATION</scope>
</reference>
<dbReference type="Pfam" id="PF15554">
    <property type="entry name" value="FSIP1"/>
    <property type="match status" value="1"/>
</dbReference>
<reference evidence="5" key="1">
    <citation type="submission" date="2025-08" db="UniProtKB">
        <authorList>
            <consortium name="Ensembl"/>
        </authorList>
    </citation>
    <scope>IDENTIFICATION</scope>
</reference>
<feature type="compositionally biased region" description="Low complexity" evidence="4">
    <location>
        <begin position="14"/>
        <end position="29"/>
    </location>
</feature>
<sequence length="157" mass="17816">VSMDIIKGSLDGISKPASSSRSCPGSRGSNASLEVLSPEPGSFKIGIANKLNSSKEDHSSNSDSEERRNCHDDKWKDYSEELKLSREGSDEELDLCQHQIILEQSDDPKLEVLDSQLRDAICKMQRLDKILAKRQCREKEIKRQGVEMRIKLWEELK</sequence>
<keyword evidence="3" id="KW-0175">Coiled coil</keyword>
<dbReference type="AlphaFoldDB" id="A0A8C6QFF8"/>
<dbReference type="OMA" id="ERRNCHD"/>
<gene>
    <name evidence="5" type="primary">LOC103741508</name>
</gene>
<dbReference type="Proteomes" id="UP000694381">
    <property type="component" value="Unassembled WGS sequence"/>
</dbReference>
<keyword evidence="6" id="KW-1185">Reference proteome</keyword>
<dbReference type="Ensembl" id="ENSNGAT00000001354.1">
    <property type="protein sequence ID" value="ENSNGAP00000001333.1"/>
    <property type="gene ID" value="ENSNGAG00000000997.1"/>
</dbReference>
<dbReference type="PANTHER" id="PTHR22012">
    <property type="entry name" value="FIBROUS SHEATH INTERACTING PROTEIN 1"/>
    <property type="match status" value="1"/>
</dbReference>
<feature type="compositionally biased region" description="Basic and acidic residues" evidence="4">
    <location>
        <begin position="53"/>
        <end position="72"/>
    </location>
</feature>
<dbReference type="InterPro" id="IPR026246">
    <property type="entry name" value="Fsip1"/>
</dbReference>
<evidence type="ECO:0000256" key="2">
    <source>
        <dbReference type="ARBA" id="ARBA00019480"/>
    </source>
</evidence>